<dbReference type="Pfam" id="PF14244">
    <property type="entry name" value="Retrotran_gag_3"/>
    <property type="match status" value="1"/>
</dbReference>
<dbReference type="PANTHER" id="PTHR37610">
    <property type="entry name" value="CCHC-TYPE DOMAIN-CONTAINING PROTEIN"/>
    <property type="match status" value="1"/>
</dbReference>
<dbReference type="AlphaFoldDB" id="A0AAN7IEJ5"/>
<keyword evidence="4" id="KW-1185">Reference proteome</keyword>
<proteinExistence type="predicted"/>
<name>A0AAN7IEJ5_QUERU</name>
<evidence type="ECO:0000313" key="4">
    <source>
        <dbReference type="Proteomes" id="UP001324115"/>
    </source>
</evidence>
<reference evidence="3 4" key="1">
    <citation type="journal article" date="2023" name="G3 (Bethesda)">
        <title>A haplotype-resolved chromosome-scale genome for Quercus rubra L. provides insights into the genetics of adaptive traits for red oak species.</title>
        <authorList>
            <person name="Kapoor B."/>
            <person name="Jenkins J."/>
            <person name="Schmutz J."/>
            <person name="Zhebentyayeva T."/>
            <person name="Kuelheim C."/>
            <person name="Coggeshall M."/>
            <person name="Heim C."/>
            <person name="Lasky J.R."/>
            <person name="Leites L."/>
            <person name="Islam-Faridi N."/>
            <person name="Romero-Severson J."/>
            <person name="DeLeo V.L."/>
            <person name="Lucas S.M."/>
            <person name="Lazic D."/>
            <person name="Gailing O."/>
            <person name="Carlson J."/>
            <person name="Staton M."/>
        </authorList>
    </citation>
    <scope>NUCLEOTIDE SEQUENCE [LARGE SCALE GENOMIC DNA]</scope>
    <source>
        <strain evidence="3">Pseudo-F2</strain>
    </source>
</reference>
<feature type="compositionally biased region" description="Polar residues" evidence="1">
    <location>
        <begin position="1"/>
        <end position="19"/>
    </location>
</feature>
<evidence type="ECO:0000256" key="1">
    <source>
        <dbReference type="SAM" id="MobiDB-lite"/>
    </source>
</evidence>
<comment type="caution">
    <text evidence="3">The sequence shown here is derived from an EMBL/GenBank/DDBJ whole genome shotgun (WGS) entry which is preliminary data.</text>
</comment>
<feature type="region of interest" description="Disordered" evidence="1">
    <location>
        <begin position="1"/>
        <end position="29"/>
    </location>
</feature>
<evidence type="ECO:0000313" key="3">
    <source>
        <dbReference type="EMBL" id="KAK4568074.1"/>
    </source>
</evidence>
<organism evidence="3 4">
    <name type="scientific">Quercus rubra</name>
    <name type="common">Northern red oak</name>
    <name type="synonym">Quercus borealis</name>
    <dbReference type="NCBI Taxonomy" id="3512"/>
    <lineage>
        <taxon>Eukaryota</taxon>
        <taxon>Viridiplantae</taxon>
        <taxon>Streptophyta</taxon>
        <taxon>Embryophyta</taxon>
        <taxon>Tracheophyta</taxon>
        <taxon>Spermatophyta</taxon>
        <taxon>Magnoliopsida</taxon>
        <taxon>eudicotyledons</taxon>
        <taxon>Gunneridae</taxon>
        <taxon>Pentapetalae</taxon>
        <taxon>rosids</taxon>
        <taxon>fabids</taxon>
        <taxon>Fagales</taxon>
        <taxon>Fagaceae</taxon>
        <taxon>Quercus</taxon>
    </lineage>
</organism>
<dbReference type="InterPro" id="IPR029472">
    <property type="entry name" value="Copia-like_N"/>
</dbReference>
<gene>
    <name evidence="3" type="ORF">RGQ29_003723</name>
</gene>
<protein>
    <recommendedName>
        <fullName evidence="2">Retrotransposon Copia-like N-terminal domain-containing protein</fullName>
    </recommendedName>
</protein>
<accession>A0AAN7IEJ5</accession>
<sequence>MASNTQATQIGSSSSSQRELTPMEDPRNPFFLHHGETPGAILVTQPLTEDNYPMWSRAMRMALDAKSKLGFVDGTVNASMAITPLEKQAWSKCNSMISSWILNSVSPHLTASVIYRDTAFEVWNTLKKRFSQANGPRISQLQKQISTMLQGAATDYRIFH</sequence>
<dbReference type="Proteomes" id="UP001324115">
    <property type="component" value="Unassembled WGS sequence"/>
</dbReference>
<dbReference type="PANTHER" id="PTHR37610:SF97">
    <property type="entry name" value="RETROTRANSPOSON GAG DOMAIN-CONTAINING PROTEIN"/>
    <property type="match status" value="1"/>
</dbReference>
<evidence type="ECO:0000259" key="2">
    <source>
        <dbReference type="Pfam" id="PF14244"/>
    </source>
</evidence>
<feature type="domain" description="Retrotransposon Copia-like N-terminal" evidence="2">
    <location>
        <begin position="33"/>
        <end position="76"/>
    </location>
</feature>
<dbReference type="EMBL" id="JAXUIC010000010">
    <property type="protein sequence ID" value="KAK4568074.1"/>
    <property type="molecule type" value="Genomic_DNA"/>
</dbReference>